<dbReference type="Proteomes" id="UP000029525">
    <property type="component" value="Unassembled WGS sequence"/>
</dbReference>
<dbReference type="OrthoDB" id="1077392at2"/>
<dbReference type="EMBL" id="JRNQ01000018">
    <property type="protein sequence ID" value="KGF45167.1"/>
    <property type="molecule type" value="Genomic_DNA"/>
</dbReference>
<reference evidence="1 2" key="1">
    <citation type="submission" date="2014-07" db="EMBL/GenBank/DDBJ databases">
        <authorList>
            <person name="McCorrison J."/>
            <person name="Sanka R."/>
            <person name="Torralba M."/>
            <person name="Gillis M."/>
            <person name="Haft D.H."/>
            <person name="Methe B."/>
            <person name="Sutton G."/>
            <person name="Nelson K.E."/>
        </authorList>
    </citation>
    <scope>NUCLEOTIDE SEQUENCE [LARGE SCALE GENOMIC DNA]</scope>
    <source>
        <strain evidence="1 2">DNF00320</strain>
    </source>
</reference>
<evidence type="ECO:0000313" key="1">
    <source>
        <dbReference type="EMBL" id="KGF45167.1"/>
    </source>
</evidence>
<protein>
    <submittedName>
        <fullName evidence="1">Uncharacterized protein</fullName>
    </submittedName>
</protein>
<proteinExistence type="predicted"/>
<comment type="caution">
    <text evidence="1">The sequence shown here is derived from an EMBL/GenBank/DDBJ whole genome shotgun (WGS) entry which is preliminary data.</text>
</comment>
<accession>A0A096BR61</accession>
<sequence length="179" mass="21091">MNLYIRYFDSEVLVHNADEALDFLSSIPDIQITRDLETDIRSYASNDIFYPKRYKVRPRVYFIVIKTEAETMDDFKNKKAIRPAAVINQKKESLAVQNLTAEREGWYEGELTFKRVVMIPSTGKHEYRDTTFVARCKAISGWDCYQRLVDYLKTRVDSRSQFPSAKGKNFKFKYLGLWK</sequence>
<dbReference type="AlphaFoldDB" id="A0A096BR61"/>
<gene>
    <name evidence="1" type="ORF">HMPREF0647_03415</name>
</gene>
<organism evidence="1 2">
    <name type="scientific">Prevotella bivia DNF00320</name>
    <dbReference type="NCBI Taxonomy" id="1401068"/>
    <lineage>
        <taxon>Bacteria</taxon>
        <taxon>Pseudomonadati</taxon>
        <taxon>Bacteroidota</taxon>
        <taxon>Bacteroidia</taxon>
        <taxon>Bacteroidales</taxon>
        <taxon>Prevotellaceae</taxon>
        <taxon>Prevotella</taxon>
    </lineage>
</organism>
<dbReference type="RefSeq" id="WP_004338273.1">
    <property type="nucleotide sequence ID" value="NZ_JRNQ01000018.1"/>
</dbReference>
<evidence type="ECO:0000313" key="2">
    <source>
        <dbReference type="Proteomes" id="UP000029525"/>
    </source>
</evidence>
<name>A0A096BR61_9BACT</name>
<dbReference type="GeneID" id="78530164"/>